<dbReference type="AlphaFoldDB" id="A0ABC9WD73"/>
<reference evidence="2 3" key="1">
    <citation type="submission" date="2024-06" db="EMBL/GenBank/DDBJ databases">
        <title>The draft genome of Grus japonensis, version 3.</title>
        <authorList>
            <person name="Nabeshima K."/>
            <person name="Suzuki S."/>
            <person name="Onuma M."/>
        </authorList>
    </citation>
    <scope>NUCLEOTIDE SEQUENCE [LARGE SCALE GENOMIC DNA]</scope>
    <source>
        <strain evidence="2 3">451A</strain>
    </source>
</reference>
<evidence type="ECO:0000256" key="1">
    <source>
        <dbReference type="SAM" id="MobiDB-lite"/>
    </source>
</evidence>
<feature type="region of interest" description="Disordered" evidence="1">
    <location>
        <begin position="93"/>
        <end position="121"/>
    </location>
</feature>
<gene>
    <name evidence="2" type="ORF">GRJ2_000791300</name>
</gene>
<name>A0ABC9WD73_GRUJA</name>
<dbReference type="Proteomes" id="UP001623348">
    <property type="component" value="Unassembled WGS sequence"/>
</dbReference>
<keyword evidence="3" id="KW-1185">Reference proteome</keyword>
<protein>
    <submittedName>
        <fullName evidence="2">Zinc finger and BTB domain-containing protein 5</fullName>
    </submittedName>
</protein>
<sequence length="121" mass="12691">MEDLSGADIHPTVRGGPYATAGGYALKEAAPRGKFMLEQVPGRRGVHAGAGFLAGPAHGGSKLEQSVPERLQPMGRIHAGEVLEELQPMGRTHNGAVHEGLSPVGGTPHWSRERVQGGRSD</sequence>
<proteinExistence type="predicted"/>
<accession>A0ABC9WD73</accession>
<organism evidence="2 3">
    <name type="scientific">Grus japonensis</name>
    <name type="common">Japanese crane</name>
    <name type="synonym">Red-crowned crane</name>
    <dbReference type="NCBI Taxonomy" id="30415"/>
    <lineage>
        <taxon>Eukaryota</taxon>
        <taxon>Metazoa</taxon>
        <taxon>Chordata</taxon>
        <taxon>Craniata</taxon>
        <taxon>Vertebrata</taxon>
        <taxon>Euteleostomi</taxon>
        <taxon>Archelosauria</taxon>
        <taxon>Archosauria</taxon>
        <taxon>Dinosauria</taxon>
        <taxon>Saurischia</taxon>
        <taxon>Theropoda</taxon>
        <taxon>Coelurosauria</taxon>
        <taxon>Aves</taxon>
        <taxon>Neognathae</taxon>
        <taxon>Neoaves</taxon>
        <taxon>Gruiformes</taxon>
        <taxon>Gruidae</taxon>
        <taxon>Grus</taxon>
    </lineage>
</organism>
<evidence type="ECO:0000313" key="2">
    <source>
        <dbReference type="EMBL" id="GAB0183260.1"/>
    </source>
</evidence>
<feature type="region of interest" description="Disordered" evidence="1">
    <location>
        <begin position="1"/>
        <end position="20"/>
    </location>
</feature>
<feature type="compositionally biased region" description="Basic and acidic residues" evidence="1">
    <location>
        <begin position="110"/>
        <end position="121"/>
    </location>
</feature>
<evidence type="ECO:0000313" key="3">
    <source>
        <dbReference type="Proteomes" id="UP001623348"/>
    </source>
</evidence>
<comment type="caution">
    <text evidence="2">The sequence shown here is derived from an EMBL/GenBank/DDBJ whole genome shotgun (WGS) entry which is preliminary data.</text>
</comment>
<dbReference type="EMBL" id="BAAFJT010000002">
    <property type="protein sequence ID" value="GAB0183260.1"/>
    <property type="molecule type" value="Genomic_DNA"/>
</dbReference>